<gene>
    <name evidence="2" type="ORF">MJO52_15345</name>
</gene>
<keyword evidence="1" id="KW-0472">Membrane</keyword>
<keyword evidence="1" id="KW-0812">Transmembrane</keyword>
<name>A0ABY4VET1_9GAMM</name>
<accession>A0ABY4VET1</accession>
<dbReference type="Proteomes" id="UP001055658">
    <property type="component" value="Chromosome"/>
</dbReference>
<feature type="transmembrane region" description="Helical" evidence="1">
    <location>
        <begin position="40"/>
        <end position="63"/>
    </location>
</feature>
<evidence type="ECO:0000313" key="3">
    <source>
        <dbReference type="Proteomes" id="UP001055658"/>
    </source>
</evidence>
<reference evidence="2" key="1">
    <citation type="submission" date="2022-02" db="EMBL/GenBank/DDBJ databases">
        <title>Coral-associated bacteria.</title>
        <authorList>
            <person name="Tang K."/>
            <person name="Wang X."/>
        </authorList>
    </citation>
    <scope>NUCLEOTIDE SEQUENCE</scope>
    <source>
        <strain evidence="2">SCSIO 43006</strain>
    </source>
</reference>
<dbReference type="RefSeq" id="WP_252082788.1">
    <property type="nucleotide sequence ID" value="NZ_CP092418.1"/>
</dbReference>
<proteinExistence type="predicted"/>
<keyword evidence="3" id="KW-1185">Reference proteome</keyword>
<organism evidence="2 3">
    <name type="scientific">Microbulbifer variabilis</name>
    <dbReference type="NCBI Taxonomy" id="266805"/>
    <lineage>
        <taxon>Bacteria</taxon>
        <taxon>Pseudomonadati</taxon>
        <taxon>Pseudomonadota</taxon>
        <taxon>Gammaproteobacteria</taxon>
        <taxon>Cellvibrionales</taxon>
        <taxon>Microbulbiferaceae</taxon>
        <taxon>Microbulbifer</taxon>
    </lineage>
</organism>
<protein>
    <submittedName>
        <fullName evidence="2">Uncharacterized protein</fullName>
    </submittedName>
</protein>
<keyword evidence="1" id="KW-1133">Transmembrane helix</keyword>
<sequence>MNNKLNINTLVMLLVSLAFNYFTASLIATNEGPSAYDIGFVFGRAITNVLIAFAIVGIPLAIFRRGKKKFTRGAYIVWWVIFVLLSLMALFGNMLPPEG</sequence>
<feature type="transmembrane region" description="Helical" evidence="1">
    <location>
        <begin position="7"/>
        <end position="28"/>
    </location>
</feature>
<dbReference type="EMBL" id="CP092418">
    <property type="protein sequence ID" value="USD20439.1"/>
    <property type="molecule type" value="Genomic_DNA"/>
</dbReference>
<feature type="transmembrane region" description="Helical" evidence="1">
    <location>
        <begin position="75"/>
        <end position="95"/>
    </location>
</feature>
<evidence type="ECO:0000256" key="1">
    <source>
        <dbReference type="SAM" id="Phobius"/>
    </source>
</evidence>
<evidence type="ECO:0000313" key="2">
    <source>
        <dbReference type="EMBL" id="USD20439.1"/>
    </source>
</evidence>